<dbReference type="RefSeq" id="WP_285972537.1">
    <property type="nucleotide sequence ID" value="NZ_CP127294.1"/>
</dbReference>
<sequence>MSYPQNPGQGQNPQQSYGQQPSGPQPFPGQQPYGQPYPGQQSAPYSGPQPMPGQPYSGPQPVPGQYPQQYGQPSQPFPAYPGGPGVLQQKPGGGTAITAAVLAILGGIVALLGVIGSIVGLSTLHGTEVLFIVSLVVDLALAGLLLYGAIALIMHKPAGRMCVIIGCGVSIAFSVISLILSTAGVGALGASAEFLGYGIASGLVALIPPVATLVLAIVKPTQLWVGLGTPAQPQYPGTYPPQQGW</sequence>
<gene>
    <name evidence="3" type="ORF">QRX50_14910</name>
</gene>
<feature type="transmembrane region" description="Helical" evidence="2">
    <location>
        <begin position="129"/>
        <end position="154"/>
    </location>
</feature>
<reference evidence="3 4" key="1">
    <citation type="submission" date="2023-06" db="EMBL/GenBank/DDBJ databases">
        <authorList>
            <person name="Oyuntsetseg B."/>
            <person name="Kim S.B."/>
        </authorList>
    </citation>
    <scope>NUCLEOTIDE SEQUENCE [LARGE SCALE GENOMIC DNA]</scope>
    <source>
        <strain evidence="3 4">2-15</strain>
    </source>
</reference>
<dbReference type="Proteomes" id="UP001236014">
    <property type="component" value="Chromosome"/>
</dbReference>
<feature type="transmembrane region" description="Helical" evidence="2">
    <location>
        <begin position="161"/>
        <end position="188"/>
    </location>
</feature>
<dbReference type="EMBL" id="CP127294">
    <property type="protein sequence ID" value="WIX81956.1"/>
    <property type="molecule type" value="Genomic_DNA"/>
</dbReference>
<feature type="transmembrane region" description="Helical" evidence="2">
    <location>
        <begin position="97"/>
        <end position="123"/>
    </location>
</feature>
<feature type="region of interest" description="Disordered" evidence="1">
    <location>
        <begin position="1"/>
        <end position="85"/>
    </location>
</feature>
<name>A0A9Y2MX63_9PSEU</name>
<keyword evidence="2" id="KW-1133">Transmembrane helix</keyword>
<feature type="compositionally biased region" description="Low complexity" evidence="1">
    <location>
        <begin position="1"/>
        <end position="22"/>
    </location>
</feature>
<protein>
    <submittedName>
        <fullName evidence="3">Uncharacterized protein</fullName>
    </submittedName>
</protein>
<dbReference type="AlphaFoldDB" id="A0A9Y2MX63"/>
<organism evidence="3 4">
    <name type="scientific">Amycolatopsis carbonis</name>
    <dbReference type="NCBI Taxonomy" id="715471"/>
    <lineage>
        <taxon>Bacteria</taxon>
        <taxon>Bacillati</taxon>
        <taxon>Actinomycetota</taxon>
        <taxon>Actinomycetes</taxon>
        <taxon>Pseudonocardiales</taxon>
        <taxon>Pseudonocardiaceae</taxon>
        <taxon>Amycolatopsis</taxon>
    </lineage>
</organism>
<keyword evidence="4" id="KW-1185">Reference proteome</keyword>
<feature type="compositionally biased region" description="Pro residues" evidence="1">
    <location>
        <begin position="47"/>
        <end position="64"/>
    </location>
</feature>
<keyword evidence="2" id="KW-0472">Membrane</keyword>
<feature type="compositionally biased region" description="Low complexity" evidence="1">
    <location>
        <begin position="30"/>
        <end position="46"/>
    </location>
</feature>
<keyword evidence="2" id="KW-0812">Transmembrane</keyword>
<feature type="compositionally biased region" description="Low complexity" evidence="1">
    <location>
        <begin position="65"/>
        <end position="74"/>
    </location>
</feature>
<evidence type="ECO:0000313" key="3">
    <source>
        <dbReference type="EMBL" id="WIX81956.1"/>
    </source>
</evidence>
<accession>A0A9Y2MX63</accession>
<dbReference type="KEGG" id="acab:QRX50_14910"/>
<evidence type="ECO:0000313" key="4">
    <source>
        <dbReference type="Proteomes" id="UP001236014"/>
    </source>
</evidence>
<proteinExistence type="predicted"/>
<evidence type="ECO:0000256" key="1">
    <source>
        <dbReference type="SAM" id="MobiDB-lite"/>
    </source>
</evidence>
<evidence type="ECO:0000256" key="2">
    <source>
        <dbReference type="SAM" id="Phobius"/>
    </source>
</evidence>
<feature type="transmembrane region" description="Helical" evidence="2">
    <location>
        <begin position="194"/>
        <end position="218"/>
    </location>
</feature>